<name>A0AAV4X1E3_CAEEX</name>
<dbReference type="Gene3D" id="1.20.58.70">
    <property type="match status" value="1"/>
</dbReference>
<dbReference type="InterPro" id="IPR010989">
    <property type="entry name" value="SNARE"/>
</dbReference>
<evidence type="ECO:0000259" key="2">
    <source>
        <dbReference type="Pfam" id="PF11416"/>
    </source>
</evidence>
<dbReference type="Proteomes" id="UP001054945">
    <property type="component" value="Unassembled WGS sequence"/>
</dbReference>
<gene>
    <name evidence="3" type="primary">STX5</name>
    <name evidence="3" type="ORF">CEXT_332661</name>
</gene>
<feature type="region of interest" description="Disordered" evidence="1">
    <location>
        <begin position="1"/>
        <end position="20"/>
    </location>
</feature>
<evidence type="ECO:0000313" key="4">
    <source>
        <dbReference type="Proteomes" id="UP001054945"/>
    </source>
</evidence>
<comment type="caution">
    <text evidence="3">The sequence shown here is derived from an EMBL/GenBank/DDBJ whole genome shotgun (WGS) entry which is preliminary data.</text>
</comment>
<accession>A0AAV4X1E3</accession>
<reference evidence="3 4" key="1">
    <citation type="submission" date="2021-06" db="EMBL/GenBank/DDBJ databases">
        <title>Caerostris extrusa draft genome.</title>
        <authorList>
            <person name="Kono N."/>
            <person name="Arakawa K."/>
        </authorList>
    </citation>
    <scope>NUCLEOTIDE SEQUENCE [LARGE SCALE GENOMIC DNA]</scope>
</reference>
<evidence type="ECO:0000256" key="1">
    <source>
        <dbReference type="SAM" id="MobiDB-lite"/>
    </source>
</evidence>
<organism evidence="3 4">
    <name type="scientific">Caerostris extrusa</name>
    <name type="common">Bark spider</name>
    <name type="synonym">Caerostris bankana</name>
    <dbReference type="NCBI Taxonomy" id="172846"/>
    <lineage>
        <taxon>Eukaryota</taxon>
        <taxon>Metazoa</taxon>
        <taxon>Ecdysozoa</taxon>
        <taxon>Arthropoda</taxon>
        <taxon>Chelicerata</taxon>
        <taxon>Arachnida</taxon>
        <taxon>Araneae</taxon>
        <taxon>Araneomorphae</taxon>
        <taxon>Entelegynae</taxon>
        <taxon>Araneoidea</taxon>
        <taxon>Araneidae</taxon>
        <taxon>Caerostris</taxon>
    </lineage>
</organism>
<keyword evidence="4" id="KW-1185">Reference proteome</keyword>
<feature type="domain" description="Syntaxin-5 N-terminal Sly1p-binding" evidence="2">
    <location>
        <begin position="37"/>
        <end position="47"/>
    </location>
</feature>
<proteinExistence type="predicted"/>
<sequence>MTTLRRRNNSETEYRSHPTSYSKLPVTSTFIDTEMACRDRTVEFKSVIKNKEGRLVKRKYVPIKKRSIKNMEAWTHFMQTANQIGKDITSTYAKLEKLTVLAKRRSLFADKPVEIEELTYIIKEDINSLNKQIAQLQAS</sequence>
<dbReference type="InterPro" id="IPR021538">
    <property type="entry name" value="Syntaxin-5_N"/>
</dbReference>
<protein>
    <submittedName>
        <fullName evidence="3">Syntaxin-5</fullName>
    </submittedName>
</protein>
<dbReference type="GO" id="GO:0016192">
    <property type="term" value="P:vesicle-mediated transport"/>
    <property type="evidence" value="ECO:0007669"/>
    <property type="project" value="InterPro"/>
</dbReference>
<evidence type="ECO:0000313" key="3">
    <source>
        <dbReference type="EMBL" id="GIY87886.1"/>
    </source>
</evidence>
<dbReference type="GO" id="GO:0016020">
    <property type="term" value="C:membrane"/>
    <property type="evidence" value="ECO:0007669"/>
    <property type="project" value="InterPro"/>
</dbReference>
<dbReference type="AlphaFoldDB" id="A0AAV4X1E3"/>
<dbReference type="Pfam" id="PF11416">
    <property type="entry name" value="Syntaxin-5_N"/>
    <property type="match status" value="1"/>
</dbReference>
<dbReference type="EMBL" id="BPLR01016989">
    <property type="protein sequence ID" value="GIY87886.1"/>
    <property type="molecule type" value="Genomic_DNA"/>
</dbReference>
<dbReference type="SUPFAM" id="SSF47661">
    <property type="entry name" value="t-snare proteins"/>
    <property type="match status" value="1"/>
</dbReference>